<feature type="region of interest" description="Disordered" evidence="1">
    <location>
        <begin position="423"/>
        <end position="478"/>
    </location>
</feature>
<dbReference type="Proteomes" id="UP001221757">
    <property type="component" value="Unassembled WGS sequence"/>
</dbReference>
<comment type="caution">
    <text evidence="2">The sequence shown here is derived from an EMBL/GenBank/DDBJ whole genome shotgun (WGS) entry which is preliminary data.</text>
</comment>
<keyword evidence="3" id="KW-1185">Reference proteome</keyword>
<feature type="compositionally biased region" description="Basic and acidic residues" evidence="1">
    <location>
        <begin position="152"/>
        <end position="161"/>
    </location>
</feature>
<feature type="region of interest" description="Disordered" evidence="1">
    <location>
        <begin position="688"/>
        <end position="740"/>
    </location>
</feature>
<sequence length="1105" mass="122093">MFIPARNKDVLAEKARIQMATHRSKIKQDSQAYQVHLEDTRRTKAAYRVNQPRDYEVDWAVYKQKKQQDLERRVADARFEGEAGCTRFEFDDSSVFYLVTSPQAKAPGPGAAPREWPRASPVVGAFAFTPTMRASPDGMRAVALASMTTRPTPKDQGDRNLRLPRLHRAPPKDNLSRKPPANRRHQSDPHHADCCVKKPCAIHGNRLGYSPESCAGSSHHYSSTCSPTLGPVQSAAGGRACAALHRLWKRRVHSALNPALAEYSNLYSSTGDATSSPLPTPVMPHVALATASPWPRVRSCRACAAQVEALGPTPDRYETASSRYDLAQQLHASLRQLAALEEEDAKDEDARLWGSFEDGAFIENALSVPVEIVEMRERCQGWQWQWQPPRLSLCQIDSISACLPKWPAAVSSKQVCGWSPAVPPASPVGHKSPQSRPRRKSDVASGVTSPSKLQNDLEGESALAPSPSNTMKCGPPRGAKKRVYLHMTVMAKHPNPSTRCPFNDNGDNTKESDQEDDEDEERDHEDEEEEEEEEDNDNDASYLWATQQHFGGTLNALPVGVDPPHDDLLHDIPPVGPPCDAPPVDPPRNALLADPPRDAPPANPPHDAPIAALFFSTVPRRCSNVSTRVMRLSSETKRLASLVSHSEMESNVEFAGENRDKPCIDRCWPSTSRLLYLPRAEGRKQTINLQCTGMGRSDDSRNEAEYGPSHGQHGERRDEDTGDGRAQGFQPGNGAEIRHDGDPISLVEKTHGVPPVTHQGRIGGGEAGDVGKICKGTGRDTWIVHFWRRVDLIFQDDSKLHANKMIKGLEGVQKQGVPCRPGNGLLKMSVLLTSGKPAPKCPEEFHITVPPVTMKRAGRELHNASAAWDGSATQLQHGSTVTSIPVRAGRNYLVRDLTWERLKVTATAILGERWDRLSIVKLVECRRNSKLENRIVELECIPDSQNLGAEVPCRMLQDIWNQAAERQRRKSVVWAEHSGTVKRFAICSGRREYGICTVDGSESGGQQDKGAEHHGGRPPPRTGGGREAWWDELDRVRKKSLDRVRKKSLDRVREKSMYENRCLMNECAGRILLSRGKGGRKGAEIEGQTSTKLQGIHSTRVLGAC</sequence>
<proteinExistence type="predicted"/>
<feature type="region of interest" description="Disordered" evidence="1">
    <location>
        <begin position="491"/>
        <end position="539"/>
    </location>
</feature>
<feature type="region of interest" description="Disordered" evidence="1">
    <location>
        <begin position="998"/>
        <end position="1027"/>
    </location>
</feature>
<evidence type="ECO:0000256" key="1">
    <source>
        <dbReference type="SAM" id="MobiDB-lite"/>
    </source>
</evidence>
<dbReference type="EMBL" id="JARKIE010000307">
    <property type="protein sequence ID" value="KAJ7655527.1"/>
    <property type="molecule type" value="Genomic_DNA"/>
</dbReference>
<name>A0AAD7G4K5_MYCRO</name>
<dbReference type="AlphaFoldDB" id="A0AAD7G4K5"/>
<gene>
    <name evidence="2" type="ORF">B0H17DRAFT_1265523</name>
</gene>
<evidence type="ECO:0000313" key="2">
    <source>
        <dbReference type="EMBL" id="KAJ7655527.1"/>
    </source>
</evidence>
<feature type="compositionally biased region" description="Basic and acidic residues" evidence="1">
    <location>
        <begin position="712"/>
        <end position="723"/>
    </location>
</feature>
<protein>
    <submittedName>
        <fullName evidence="2">Uncharacterized protein</fullName>
    </submittedName>
</protein>
<feature type="compositionally biased region" description="Acidic residues" evidence="1">
    <location>
        <begin position="513"/>
        <end position="538"/>
    </location>
</feature>
<feature type="region of interest" description="Disordered" evidence="1">
    <location>
        <begin position="147"/>
        <end position="193"/>
    </location>
</feature>
<reference evidence="2" key="1">
    <citation type="submission" date="2023-03" db="EMBL/GenBank/DDBJ databases">
        <title>Massive genome expansion in bonnet fungi (Mycena s.s.) driven by repeated elements and novel gene families across ecological guilds.</title>
        <authorList>
            <consortium name="Lawrence Berkeley National Laboratory"/>
            <person name="Harder C.B."/>
            <person name="Miyauchi S."/>
            <person name="Viragh M."/>
            <person name="Kuo A."/>
            <person name="Thoen E."/>
            <person name="Andreopoulos B."/>
            <person name="Lu D."/>
            <person name="Skrede I."/>
            <person name="Drula E."/>
            <person name="Henrissat B."/>
            <person name="Morin E."/>
            <person name="Kohler A."/>
            <person name="Barry K."/>
            <person name="LaButti K."/>
            <person name="Morin E."/>
            <person name="Salamov A."/>
            <person name="Lipzen A."/>
            <person name="Mereny Z."/>
            <person name="Hegedus B."/>
            <person name="Baldrian P."/>
            <person name="Stursova M."/>
            <person name="Weitz H."/>
            <person name="Taylor A."/>
            <person name="Grigoriev I.V."/>
            <person name="Nagy L.G."/>
            <person name="Martin F."/>
            <person name="Kauserud H."/>
        </authorList>
    </citation>
    <scope>NUCLEOTIDE SEQUENCE</scope>
    <source>
        <strain evidence="2">CBHHK067</strain>
    </source>
</reference>
<accession>A0AAD7G4K5</accession>
<evidence type="ECO:0000313" key="3">
    <source>
        <dbReference type="Proteomes" id="UP001221757"/>
    </source>
</evidence>
<organism evidence="2 3">
    <name type="scientific">Mycena rosella</name>
    <name type="common">Pink bonnet</name>
    <name type="synonym">Agaricus rosellus</name>
    <dbReference type="NCBI Taxonomy" id="1033263"/>
    <lineage>
        <taxon>Eukaryota</taxon>
        <taxon>Fungi</taxon>
        <taxon>Dikarya</taxon>
        <taxon>Basidiomycota</taxon>
        <taxon>Agaricomycotina</taxon>
        <taxon>Agaricomycetes</taxon>
        <taxon>Agaricomycetidae</taxon>
        <taxon>Agaricales</taxon>
        <taxon>Marasmiineae</taxon>
        <taxon>Mycenaceae</taxon>
        <taxon>Mycena</taxon>
    </lineage>
</organism>